<gene>
    <name evidence="2" type="ORF">FHR90_001403</name>
    <name evidence="3" type="ORF">HUK83_14910</name>
</gene>
<dbReference type="Proteomes" id="UP000557688">
    <property type="component" value="Unassembled WGS sequence"/>
</dbReference>
<evidence type="ECO:0000313" key="5">
    <source>
        <dbReference type="Proteomes" id="UP000565205"/>
    </source>
</evidence>
<keyword evidence="4" id="KW-1185">Reference proteome</keyword>
<evidence type="ECO:0000313" key="2">
    <source>
        <dbReference type="EMBL" id="MBB3173580.1"/>
    </source>
</evidence>
<accession>A0A850NV28</accession>
<proteinExistence type="predicted"/>
<sequence>MSQSALPADFRRDEGLPRPQLGGVERIVVHSRVVACDGGDGPLGHPRVWLRIVGAQHFCPYCSRLYVLDPAAGADDAH</sequence>
<keyword evidence="3" id="KW-0863">Zinc-finger</keyword>
<protein>
    <submittedName>
        <fullName evidence="2">Putative Zn-finger protein</fullName>
    </submittedName>
    <submittedName>
        <fullName evidence="3">Zinc-finger domain-containing protein</fullName>
    </submittedName>
</protein>
<dbReference type="EMBL" id="JABXXQ010000433">
    <property type="protein sequence ID" value="NVN31616.1"/>
    <property type="molecule type" value="Genomic_DNA"/>
</dbReference>
<keyword evidence="3" id="KW-0479">Metal-binding</keyword>
<organism evidence="3 5">
    <name type="scientific">Endobacter medicaginis</name>
    <dbReference type="NCBI Taxonomy" id="1181271"/>
    <lineage>
        <taxon>Bacteria</taxon>
        <taxon>Pseudomonadati</taxon>
        <taxon>Pseudomonadota</taxon>
        <taxon>Alphaproteobacteria</taxon>
        <taxon>Acetobacterales</taxon>
        <taxon>Acetobacteraceae</taxon>
        <taxon>Endobacter</taxon>
    </lineage>
</organism>
<dbReference type="EMBL" id="JACHXV010000004">
    <property type="protein sequence ID" value="MBB3173580.1"/>
    <property type="molecule type" value="Genomic_DNA"/>
</dbReference>
<evidence type="ECO:0000259" key="1">
    <source>
        <dbReference type="Pfam" id="PF10276"/>
    </source>
</evidence>
<reference evidence="3 5" key="1">
    <citation type="submission" date="2020-06" db="EMBL/GenBank/DDBJ databases">
        <title>Description of novel acetic acid bacteria.</title>
        <authorList>
            <person name="Sombolestani A."/>
        </authorList>
    </citation>
    <scope>NUCLEOTIDE SEQUENCE [LARGE SCALE GENOMIC DNA]</scope>
    <source>
        <strain evidence="3 5">LMG 26838</strain>
    </source>
</reference>
<feature type="domain" description="Zinc finger CHCC-type" evidence="1">
    <location>
        <begin position="32"/>
        <end position="66"/>
    </location>
</feature>
<reference evidence="2 4" key="2">
    <citation type="submission" date="2020-08" db="EMBL/GenBank/DDBJ databases">
        <title>Genomic Encyclopedia of Type Strains, Phase III (KMG-III): the genomes of soil and plant-associated and newly described type strains.</title>
        <authorList>
            <person name="Whitman W."/>
        </authorList>
    </citation>
    <scope>NUCLEOTIDE SEQUENCE [LARGE SCALE GENOMIC DNA]</scope>
    <source>
        <strain evidence="2 4">CECT 8088</strain>
    </source>
</reference>
<evidence type="ECO:0000313" key="3">
    <source>
        <dbReference type="EMBL" id="NVN31616.1"/>
    </source>
</evidence>
<dbReference type="AlphaFoldDB" id="A0A850NV28"/>
<dbReference type="InterPro" id="IPR019401">
    <property type="entry name" value="Znf_CHCC"/>
</dbReference>
<evidence type="ECO:0000313" key="4">
    <source>
        <dbReference type="Proteomes" id="UP000557688"/>
    </source>
</evidence>
<keyword evidence="3" id="KW-0862">Zinc</keyword>
<comment type="caution">
    <text evidence="3">The sequence shown here is derived from an EMBL/GenBank/DDBJ whole genome shotgun (WGS) entry which is preliminary data.</text>
</comment>
<dbReference type="GO" id="GO:0008270">
    <property type="term" value="F:zinc ion binding"/>
    <property type="evidence" value="ECO:0007669"/>
    <property type="project" value="UniProtKB-KW"/>
</dbReference>
<dbReference type="Proteomes" id="UP000565205">
    <property type="component" value="Unassembled WGS sequence"/>
</dbReference>
<dbReference type="Gene3D" id="2.60.260.40">
    <property type="entry name" value="q5lls5 like domains"/>
    <property type="match status" value="1"/>
</dbReference>
<dbReference type="Pfam" id="PF10276">
    <property type="entry name" value="zf-CHCC"/>
    <property type="match status" value="1"/>
</dbReference>
<dbReference type="RefSeq" id="WP_176626048.1">
    <property type="nucleotide sequence ID" value="NZ_JABXXQ010000433.1"/>
</dbReference>
<name>A0A850NV28_9PROT</name>